<dbReference type="OrthoDB" id="5272396at2759"/>
<evidence type="ECO:0000313" key="2">
    <source>
        <dbReference type="Proteomes" id="UP000250266"/>
    </source>
</evidence>
<accession>A0A8E2ED64</accession>
<proteinExistence type="predicted"/>
<dbReference type="Proteomes" id="UP000250266">
    <property type="component" value="Unassembled WGS sequence"/>
</dbReference>
<name>A0A8E2ED64_9PEZI</name>
<dbReference type="PANTHER" id="PTHR38790:SF4">
    <property type="entry name" value="2EXR DOMAIN-CONTAINING PROTEIN"/>
    <property type="match status" value="1"/>
</dbReference>
<dbReference type="EMBL" id="KV744906">
    <property type="protein sequence ID" value="OCK81862.1"/>
    <property type="molecule type" value="Genomic_DNA"/>
</dbReference>
<keyword evidence="2" id="KW-1185">Reference proteome</keyword>
<sequence>MTPNPSEAATQCHLLALPLELREEIWNLCLPKSFGREPYDSEREDILAKSFALPLWEPGSFELLRVCWQIHDEAAPLFWKHNSWMLFTRGKETKIVMGYPELGPQSTARFHLKPFFEIDQQYTRLIRRWTFTFDTGYSLDATGKVTREAEVWAQAKKIMPARLLDCPVASQYLPYRFIATSDRCTRGSESRLSHKHAAFVNIYSFFDALDFVPMLEEVDLAFTCTSSEAKYIEDRGHHFYRGTDMKSGTDLVKFLPRLIEAGGPPVEGSPEDRVWEWLELDSGTDIF</sequence>
<gene>
    <name evidence="1" type="ORF">K432DRAFT_380918</name>
</gene>
<dbReference type="PANTHER" id="PTHR38790">
    <property type="entry name" value="2EXR DOMAIN-CONTAINING PROTEIN-RELATED"/>
    <property type="match status" value="1"/>
</dbReference>
<organism evidence="1 2">
    <name type="scientific">Lepidopterella palustris CBS 459.81</name>
    <dbReference type="NCBI Taxonomy" id="1314670"/>
    <lineage>
        <taxon>Eukaryota</taxon>
        <taxon>Fungi</taxon>
        <taxon>Dikarya</taxon>
        <taxon>Ascomycota</taxon>
        <taxon>Pezizomycotina</taxon>
        <taxon>Dothideomycetes</taxon>
        <taxon>Pleosporomycetidae</taxon>
        <taxon>Mytilinidiales</taxon>
        <taxon>Argynnaceae</taxon>
        <taxon>Lepidopterella</taxon>
    </lineage>
</organism>
<dbReference type="AlphaFoldDB" id="A0A8E2ED64"/>
<reference evidence="1 2" key="1">
    <citation type="journal article" date="2016" name="Nat. Commun.">
        <title>Ectomycorrhizal ecology is imprinted in the genome of the dominant symbiotic fungus Cenococcum geophilum.</title>
        <authorList>
            <consortium name="DOE Joint Genome Institute"/>
            <person name="Peter M."/>
            <person name="Kohler A."/>
            <person name="Ohm R.A."/>
            <person name="Kuo A."/>
            <person name="Krutzmann J."/>
            <person name="Morin E."/>
            <person name="Arend M."/>
            <person name="Barry K.W."/>
            <person name="Binder M."/>
            <person name="Choi C."/>
            <person name="Clum A."/>
            <person name="Copeland A."/>
            <person name="Grisel N."/>
            <person name="Haridas S."/>
            <person name="Kipfer T."/>
            <person name="LaButti K."/>
            <person name="Lindquist E."/>
            <person name="Lipzen A."/>
            <person name="Maire R."/>
            <person name="Meier B."/>
            <person name="Mihaltcheva S."/>
            <person name="Molinier V."/>
            <person name="Murat C."/>
            <person name="Poggeler S."/>
            <person name="Quandt C.A."/>
            <person name="Sperisen C."/>
            <person name="Tritt A."/>
            <person name="Tisserant E."/>
            <person name="Crous P.W."/>
            <person name="Henrissat B."/>
            <person name="Nehls U."/>
            <person name="Egli S."/>
            <person name="Spatafora J.W."/>
            <person name="Grigoriev I.V."/>
            <person name="Martin F.M."/>
        </authorList>
    </citation>
    <scope>NUCLEOTIDE SEQUENCE [LARGE SCALE GENOMIC DNA]</scope>
    <source>
        <strain evidence="1 2">CBS 459.81</strain>
    </source>
</reference>
<protein>
    <submittedName>
        <fullName evidence="1">Uncharacterized protein</fullName>
    </submittedName>
</protein>
<evidence type="ECO:0000313" key="1">
    <source>
        <dbReference type="EMBL" id="OCK81862.1"/>
    </source>
</evidence>